<organism evidence="18 19">
    <name type="scientific">Starmerella bacillaris</name>
    <name type="common">Yeast</name>
    <name type="synonym">Candida zemplinina</name>
    <dbReference type="NCBI Taxonomy" id="1247836"/>
    <lineage>
        <taxon>Eukaryota</taxon>
        <taxon>Fungi</taxon>
        <taxon>Dikarya</taxon>
        <taxon>Ascomycota</taxon>
        <taxon>Saccharomycotina</taxon>
        <taxon>Dipodascomycetes</taxon>
        <taxon>Dipodascales</taxon>
        <taxon>Trichomonascaceae</taxon>
        <taxon>Starmerella</taxon>
    </lineage>
</organism>
<accession>A0AAV5RNL7</accession>
<keyword evidence="7" id="KW-0648">Protein biosynthesis</keyword>
<evidence type="ECO:0000313" key="19">
    <source>
        <dbReference type="Proteomes" id="UP001362899"/>
    </source>
</evidence>
<dbReference type="GO" id="GO:0004826">
    <property type="term" value="F:phenylalanine-tRNA ligase activity"/>
    <property type="evidence" value="ECO:0007669"/>
    <property type="project" value="UniProtKB-EC"/>
</dbReference>
<comment type="similarity">
    <text evidence="2">Belongs to the class-II aminoacyl-tRNA synthetase family.</text>
</comment>
<keyword evidence="10" id="KW-0030">Aminoacyl-tRNA synthetase</keyword>
<reference evidence="18 19" key="1">
    <citation type="journal article" date="2023" name="Elife">
        <title>Identification of key yeast species and microbe-microbe interactions impacting larval growth of Drosophila in the wild.</title>
        <authorList>
            <person name="Mure A."/>
            <person name="Sugiura Y."/>
            <person name="Maeda R."/>
            <person name="Honda K."/>
            <person name="Sakurai N."/>
            <person name="Takahashi Y."/>
            <person name="Watada M."/>
            <person name="Katoh T."/>
            <person name="Gotoh A."/>
            <person name="Gotoh Y."/>
            <person name="Taniguchi I."/>
            <person name="Nakamura K."/>
            <person name="Hayashi T."/>
            <person name="Katayama T."/>
            <person name="Uemura T."/>
            <person name="Hattori Y."/>
        </authorList>
    </citation>
    <scope>NUCLEOTIDE SEQUENCE [LARGE SCALE GENOMIC DNA]</scope>
    <source>
        <strain evidence="18 19">SB-73</strain>
    </source>
</reference>
<dbReference type="SMART" id="SM00896">
    <property type="entry name" value="FDX-ACB"/>
    <property type="match status" value="1"/>
</dbReference>
<keyword evidence="19" id="KW-1185">Reference proteome</keyword>
<dbReference type="NCBIfam" id="TIGR00469">
    <property type="entry name" value="pheS_mito"/>
    <property type="match status" value="1"/>
</dbReference>
<evidence type="ECO:0000256" key="2">
    <source>
        <dbReference type="ARBA" id="ARBA00008226"/>
    </source>
</evidence>
<dbReference type="AlphaFoldDB" id="A0AAV5RNL7"/>
<evidence type="ECO:0000256" key="7">
    <source>
        <dbReference type="ARBA" id="ARBA00022917"/>
    </source>
</evidence>
<proteinExistence type="inferred from homology"/>
<keyword evidence="4 18" id="KW-0436">Ligase</keyword>
<dbReference type="InterPro" id="IPR006195">
    <property type="entry name" value="aa-tRNA-synth_II"/>
</dbReference>
<keyword evidence="5" id="KW-0547">Nucleotide-binding</keyword>
<dbReference type="InterPro" id="IPR004530">
    <property type="entry name" value="Phe-tRNA-synth_IIc_mito"/>
</dbReference>
<dbReference type="PANTHER" id="PTHR11538">
    <property type="entry name" value="PHENYLALANYL-TRNA SYNTHETASE"/>
    <property type="match status" value="1"/>
</dbReference>
<dbReference type="EC" id="6.1.1.20" evidence="3"/>
<evidence type="ECO:0000256" key="5">
    <source>
        <dbReference type="ARBA" id="ARBA00022741"/>
    </source>
</evidence>
<dbReference type="EMBL" id="BTGC01000008">
    <property type="protein sequence ID" value="GMM53125.1"/>
    <property type="molecule type" value="Genomic_DNA"/>
</dbReference>
<sequence>MSRLLVRFKSDLVIGSKKYITDEWTNVPTAITKLVGRNLYKQPSHPLAILAKRIEKRLEPLGFTSYKGFDPVVSVHQNFDSLGFPDDHPGRSKSDTYYINKDTLLRTHTSAHEIECFQTSPTPGYLITADVYRRDTIDRTHYPVFHQIEGARTWSSKDPQLIKRLQDDLAAIPRPNNIEVEDNLPPFSETNPKQDNQSDEVTRLIGENLKRTLEFIVADLFKTPSSTVDKMGKDKAKGISGGSPSEPAEKTKIRWVEAYFPWTSPSWEIEVFWKNEWLEVCGCGVVRQQVYDNSGMPDSVGWAFGIGLERSAMLLFKIPDIRLFWSSNPKFTDQFKEGEISEFQDWSKFPSSYKDIAFWNDSNLHENDVMEVVRTFGKDLVENVQLVDTYHNPKSKKTSVCYRITYQSMDKTLTNEEISTIQNQIIDTLTAKGAVIR</sequence>
<gene>
    <name evidence="18" type="ORF">DASB73_040880</name>
</gene>
<dbReference type="FunFam" id="3.30.70.380:FF:000002">
    <property type="entry name" value="phenylalanine--tRNA ligase, mitochondrial"/>
    <property type="match status" value="1"/>
</dbReference>
<evidence type="ECO:0000313" key="18">
    <source>
        <dbReference type="EMBL" id="GMM53125.1"/>
    </source>
</evidence>
<dbReference type="Gene3D" id="3.30.930.10">
    <property type="entry name" value="Bira Bifunctional Protein, Domain 2"/>
    <property type="match status" value="1"/>
</dbReference>
<dbReference type="PROSITE" id="PS51447">
    <property type="entry name" value="FDX_ACB"/>
    <property type="match status" value="1"/>
</dbReference>
<evidence type="ECO:0000256" key="10">
    <source>
        <dbReference type="ARBA" id="ARBA00023146"/>
    </source>
</evidence>
<evidence type="ECO:0000256" key="14">
    <source>
        <dbReference type="ARBA" id="ARBA00073229"/>
    </source>
</evidence>
<dbReference type="Pfam" id="PF03147">
    <property type="entry name" value="FDX-ACB"/>
    <property type="match status" value="1"/>
</dbReference>
<dbReference type="Gene3D" id="3.30.70.380">
    <property type="entry name" value="Ferrodoxin-fold anticodon-binding domain"/>
    <property type="match status" value="1"/>
</dbReference>
<dbReference type="SUPFAM" id="SSF55681">
    <property type="entry name" value="Class II aaRS and biotin synthetases"/>
    <property type="match status" value="1"/>
</dbReference>
<comment type="caution">
    <text evidence="18">The sequence shown here is derived from an EMBL/GenBank/DDBJ whole genome shotgun (WGS) entry which is preliminary data.</text>
</comment>
<dbReference type="Proteomes" id="UP001362899">
    <property type="component" value="Unassembled WGS sequence"/>
</dbReference>
<evidence type="ECO:0000256" key="6">
    <source>
        <dbReference type="ARBA" id="ARBA00022840"/>
    </source>
</evidence>
<dbReference type="GO" id="GO:0005759">
    <property type="term" value="C:mitochondrial matrix"/>
    <property type="evidence" value="ECO:0007669"/>
    <property type="project" value="UniProtKB-SubCell"/>
</dbReference>
<evidence type="ECO:0000256" key="9">
    <source>
        <dbReference type="ARBA" id="ARBA00023128"/>
    </source>
</evidence>
<keyword evidence="9" id="KW-0496">Mitochondrion</keyword>
<feature type="domain" description="FDX-ACB" evidence="17">
    <location>
        <begin position="347"/>
        <end position="437"/>
    </location>
</feature>
<evidence type="ECO:0000256" key="12">
    <source>
        <dbReference type="ARBA" id="ARBA00049255"/>
    </source>
</evidence>
<evidence type="ECO:0000256" key="3">
    <source>
        <dbReference type="ARBA" id="ARBA00012814"/>
    </source>
</evidence>
<evidence type="ECO:0000256" key="15">
    <source>
        <dbReference type="SAM" id="MobiDB-lite"/>
    </source>
</evidence>
<evidence type="ECO:0000256" key="8">
    <source>
        <dbReference type="ARBA" id="ARBA00022946"/>
    </source>
</evidence>
<comment type="subcellular location">
    <subcellularLocation>
        <location evidence="1">Mitochondrion matrix</location>
    </subcellularLocation>
</comment>
<feature type="domain" description="Aminoacyl-transfer RNA synthetases class-II family profile" evidence="16">
    <location>
        <begin position="129"/>
        <end position="329"/>
    </location>
</feature>
<comment type="catalytic activity">
    <reaction evidence="12">
        <text>tRNA(Phe) + L-phenylalanine + ATP = L-phenylalanyl-tRNA(Phe) + AMP + diphosphate + H(+)</text>
        <dbReference type="Rhea" id="RHEA:19413"/>
        <dbReference type="Rhea" id="RHEA-COMP:9668"/>
        <dbReference type="Rhea" id="RHEA-COMP:9699"/>
        <dbReference type="ChEBI" id="CHEBI:15378"/>
        <dbReference type="ChEBI" id="CHEBI:30616"/>
        <dbReference type="ChEBI" id="CHEBI:33019"/>
        <dbReference type="ChEBI" id="CHEBI:58095"/>
        <dbReference type="ChEBI" id="CHEBI:78442"/>
        <dbReference type="ChEBI" id="CHEBI:78531"/>
        <dbReference type="ChEBI" id="CHEBI:456215"/>
        <dbReference type="EC" id="6.1.1.20"/>
    </reaction>
</comment>
<dbReference type="Pfam" id="PF01409">
    <property type="entry name" value="tRNA-synt_2d"/>
    <property type="match status" value="2"/>
</dbReference>
<dbReference type="InterPro" id="IPR002319">
    <property type="entry name" value="Phenylalanyl-tRNA_Synthase"/>
</dbReference>
<dbReference type="GO" id="GO:0005524">
    <property type="term" value="F:ATP binding"/>
    <property type="evidence" value="ECO:0007669"/>
    <property type="project" value="UniProtKB-KW"/>
</dbReference>
<protein>
    <recommendedName>
        <fullName evidence="14">Phenylalanine--tRNA ligase, mitochondrial</fullName>
        <ecNumber evidence="3">6.1.1.20</ecNumber>
    </recommendedName>
    <alternativeName>
        <fullName evidence="11">Phenylalanyl-tRNA synthetase</fullName>
    </alternativeName>
</protein>
<evidence type="ECO:0000256" key="11">
    <source>
        <dbReference type="ARBA" id="ARBA00031194"/>
    </source>
</evidence>
<dbReference type="InterPro" id="IPR045864">
    <property type="entry name" value="aa-tRNA-synth_II/BPL/LPL"/>
</dbReference>
<dbReference type="PROSITE" id="PS50862">
    <property type="entry name" value="AA_TRNA_LIGASE_II"/>
    <property type="match status" value="1"/>
</dbReference>
<dbReference type="InterPro" id="IPR036690">
    <property type="entry name" value="Fdx_antiC-bd_sf"/>
</dbReference>
<comment type="function">
    <text evidence="13">Is responsible for the charging of tRNA(Phe) with phenylalanine in mitochondrial translation.</text>
</comment>
<feature type="region of interest" description="Disordered" evidence="15">
    <location>
        <begin position="178"/>
        <end position="199"/>
    </location>
</feature>
<dbReference type="SUPFAM" id="SSF54991">
    <property type="entry name" value="Anticodon-binding domain of PheRS"/>
    <property type="match status" value="1"/>
</dbReference>
<evidence type="ECO:0000259" key="17">
    <source>
        <dbReference type="PROSITE" id="PS51447"/>
    </source>
</evidence>
<dbReference type="PANTHER" id="PTHR11538:SF41">
    <property type="entry name" value="PHENYLALANINE--TRNA LIGASE, MITOCHONDRIAL"/>
    <property type="match status" value="1"/>
</dbReference>
<evidence type="ECO:0000256" key="1">
    <source>
        <dbReference type="ARBA" id="ARBA00004305"/>
    </source>
</evidence>
<dbReference type="FunFam" id="3.30.930.10:FF:000053">
    <property type="entry name" value="Phenylalanyl-tRNA synthetase mitochondrial"/>
    <property type="match status" value="1"/>
</dbReference>
<dbReference type="CDD" id="cd00496">
    <property type="entry name" value="PheRS_alpha_core"/>
    <property type="match status" value="1"/>
</dbReference>
<dbReference type="InterPro" id="IPR005121">
    <property type="entry name" value="Fdx_antiC-bd"/>
</dbReference>
<dbReference type="GO" id="GO:0006432">
    <property type="term" value="P:phenylalanyl-tRNA aminoacylation"/>
    <property type="evidence" value="ECO:0007669"/>
    <property type="project" value="InterPro"/>
</dbReference>
<evidence type="ECO:0000259" key="16">
    <source>
        <dbReference type="PROSITE" id="PS50862"/>
    </source>
</evidence>
<keyword evidence="6" id="KW-0067">ATP-binding</keyword>
<evidence type="ECO:0000256" key="13">
    <source>
        <dbReference type="ARBA" id="ARBA00057761"/>
    </source>
</evidence>
<dbReference type="GO" id="GO:0000049">
    <property type="term" value="F:tRNA binding"/>
    <property type="evidence" value="ECO:0007669"/>
    <property type="project" value="InterPro"/>
</dbReference>
<name>A0AAV5RNL7_STABA</name>
<evidence type="ECO:0000256" key="4">
    <source>
        <dbReference type="ARBA" id="ARBA00022598"/>
    </source>
</evidence>
<keyword evidence="8" id="KW-0809">Transit peptide</keyword>